<evidence type="ECO:0000313" key="2">
    <source>
        <dbReference type="Proteomes" id="UP001448614"/>
    </source>
</evidence>
<accession>A0ABV0GM31</accession>
<name>A0ABV0GM31_PAENI</name>
<sequence length="54" mass="5742">MRLKRKSKYNNLSISSRTAGQQAGIGLGQQAYALSLDATFGTLANNISVTHSDS</sequence>
<dbReference type="Proteomes" id="UP001448614">
    <property type="component" value="Unassembled WGS sequence"/>
</dbReference>
<dbReference type="RefSeq" id="WP_155854103.1">
    <property type="nucleotide sequence ID" value="NZ_JBBMFV010000002.1"/>
</dbReference>
<gene>
    <name evidence="1" type="ORF">V3C41_00685</name>
</gene>
<organism evidence="1 2">
    <name type="scientific">Paenarthrobacter nicotinovorans</name>
    <name type="common">Arthrobacter nicotinovorans</name>
    <dbReference type="NCBI Taxonomy" id="29320"/>
    <lineage>
        <taxon>Bacteria</taxon>
        <taxon>Bacillati</taxon>
        <taxon>Actinomycetota</taxon>
        <taxon>Actinomycetes</taxon>
        <taxon>Micrococcales</taxon>
        <taxon>Micrococcaceae</taxon>
        <taxon>Paenarthrobacter</taxon>
    </lineage>
</organism>
<reference evidence="1 2" key="1">
    <citation type="journal article" date="2024" name="Appl. Microbiol. Biotechnol.">
        <title>Biosynthetic gene clusters with biotechnological applications in novel Antarctic isolates from Actinomycetota.</title>
        <authorList>
            <person name="Bruna P."/>
            <person name="Nunez-Montero K."/>
            <person name="Contreras M.J."/>
            <person name="Leal K."/>
            <person name="Garcia M."/>
            <person name="Abanto M."/>
            <person name="Barrientos L."/>
        </authorList>
    </citation>
    <scope>NUCLEOTIDE SEQUENCE [LARGE SCALE GENOMIC DNA]</scope>
    <source>
        <strain evidence="1 2">Se16.17</strain>
    </source>
</reference>
<evidence type="ECO:0000313" key="1">
    <source>
        <dbReference type="EMBL" id="MEO3939580.1"/>
    </source>
</evidence>
<dbReference type="EMBL" id="JBBMFV010000002">
    <property type="protein sequence ID" value="MEO3939580.1"/>
    <property type="molecule type" value="Genomic_DNA"/>
</dbReference>
<protein>
    <submittedName>
        <fullName evidence="1">Uncharacterized protein</fullName>
    </submittedName>
</protein>
<comment type="caution">
    <text evidence="1">The sequence shown here is derived from an EMBL/GenBank/DDBJ whole genome shotgun (WGS) entry which is preliminary data.</text>
</comment>
<proteinExistence type="predicted"/>
<keyword evidence="2" id="KW-1185">Reference proteome</keyword>